<dbReference type="EMBL" id="HBKN01042057">
    <property type="protein sequence ID" value="CAE2330499.1"/>
    <property type="molecule type" value="Transcribed_RNA"/>
</dbReference>
<evidence type="ECO:0000313" key="1">
    <source>
        <dbReference type="EMBL" id="CAE2330499.1"/>
    </source>
</evidence>
<proteinExistence type="predicted"/>
<dbReference type="AlphaFoldDB" id="A0A7S4PDD1"/>
<name>A0A7S4PDD1_GUITH</name>
<accession>A0A7S4PDD1</accession>
<sequence length="166" mass="18450">MAALHPTSFMHHVETIRSQLGLSSNLRIGQVISKGHQLVGWRLDGNLVEAASRLYHELADQSMPTSPATVNVSHTTVLAGLQVGSSLDTEDMSDDDFQQGSLRPVQSGNKMYDPRHDTPSAYMGIVADFLRHEWQQEGLDAGEVWQEEYMASNQQYQDSTVTFTQS</sequence>
<gene>
    <name evidence="1" type="ORF">GTHE00462_LOCUS32899</name>
</gene>
<reference evidence="1" key="1">
    <citation type="submission" date="2021-01" db="EMBL/GenBank/DDBJ databases">
        <authorList>
            <person name="Corre E."/>
            <person name="Pelletier E."/>
            <person name="Niang G."/>
            <person name="Scheremetjew M."/>
            <person name="Finn R."/>
            <person name="Kale V."/>
            <person name="Holt S."/>
            <person name="Cochrane G."/>
            <person name="Meng A."/>
            <person name="Brown T."/>
            <person name="Cohen L."/>
        </authorList>
    </citation>
    <scope>NUCLEOTIDE SEQUENCE</scope>
    <source>
        <strain evidence="1">CCMP 2712</strain>
    </source>
</reference>
<organism evidence="1">
    <name type="scientific">Guillardia theta</name>
    <name type="common">Cryptophyte</name>
    <name type="synonym">Cryptomonas phi</name>
    <dbReference type="NCBI Taxonomy" id="55529"/>
    <lineage>
        <taxon>Eukaryota</taxon>
        <taxon>Cryptophyceae</taxon>
        <taxon>Pyrenomonadales</taxon>
        <taxon>Geminigeraceae</taxon>
        <taxon>Guillardia</taxon>
    </lineage>
</organism>
<protein>
    <submittedName>
        <fullName evidence="1">Uncharacterized protein</fullName>
    </submittedName>
</protein>